<proteinExistence type="predicted"/>
<evidence type="ECO:0000313" key="2">
    <source>
        <dbReference type="EMBL" id="QHU01911.1"/>
    </source>
</evidence>
<dbReference type="AlphaFoldDB" id="A0A6C0JAT8"/>
<reference evidence="2" key="1">
    <citation type="journal article" date="2020" name="Nature">
        <title>Giant virus diversity and host interactions through global metagenomics.</title>
        <authorList>
            <person name="Schulz F."/>
            <person name="Roux S."/>
            <person name="Paez-Espino D."/>
            <person name="Jungbluth S."/>
            <person name="Walsh D.A."/>
            <person name="Denef V.J."/>
            <person name="McMahon K.D."/>
            <person name="Konstantinidis K.T."/>
            <person name="Eloe-Fadrosh E.A."/>
            <person name="Kyrpides N.C."/>
            <person name="Woyke T."/>
        </authorList>
    </citation>
    <scope>NUCLEOTIDE SEQUENCE</scope>
    <source>
        <strain evidence="2">GVMAG-M-3300025880-56</strain>
    </source>
</reference>
<accession>A0A6C0JAT8</accession>
<sequence>MDIKEDEEENLWSRKIFDFSGIADRLDLVADNTCSWLEISLILTSGIGFMMFSLILIYIVYRLSTKG</sequence>
<keyword evidence="1" id="KW-0472">Membrane</keyword>
<protein>
    <submittedName>
        <fullName evidence="2">Uncharacterized protein</fullName>
    </submittedName>
</protein>
<feature type="transmembrane region" description="Helical" evidence="1">
    <location>
        <begin position="39"/>
        <end position="61"/>
    </location>
</feature>
<dbReference type="EMBL" id="MN740350">
    <property type="protein sequence ID" value="QHU01911.1"/>
    <property type="molecule type" value="Genomic_DNA"/>
</dbReference>
<keyword evidence="1" id="KW-0812">Transmembrane</keyword>
<keyword evidence="1" id="KW-1133">Transmembrane helix</keyword>
<organism evidence="2">
    <name type="scientific">viral metagenome</name>
    <dbReference type="NCBI Taxonomy" id="1070528"/>
    <lineage>
        <taxon>unclassified sequences</taxon>
        <taxon>metagenomes</taxon>
        <taxon>organismal metagenomes</taxon>
    </lineage>
</organism>
<name>A0A6C0JAT8_9ZZZZ</name>
<evidence type="ECO:0000256" key="1">
    <source>
        <dbReference type="SAM" id="Phobius"/>
    </source>
</evidence>